<dbReference type="EMBL" id="CAEZSJ010000082">
    <property type="protein sequence ID" value="CAB4540635.1"/>
    <property type="molecule type" value="Genomic_DNA"/>
</dbReference>
<reference evidence="1" key="1">
    <citation type="submission" date="2020-05" db="EMBL/GenBank/DDBJ databases">
        <authorList>
            <person name="Chiriac C."/>
            <person name="Salcher M."/>
            <person name="Ghai R."/>
            <person name="Kavagutti S V."/>
        </authorList>
    </citation>
    <scope>NUCLEOTIDE SEQUENCE</scope>
</reference>
<organism evidence="1">
    <name type="scientific">freshwater metagenome</name>
    <dbReference type="NCBI Taxonomy" id="449393"/>
    <lineage>
        <taxon>unclassified sequences</taxon>
        <taxon>metagenomes</taxon>
        <taxon>ecological metagenomes</taxon>
    </lineage>
</organism>
<dbReference type="AlphaFoldDB" id="A0A6J6BPJ6"/>
<protein>
    <submittedName>
        <fullName evidence="1">Unannotated protein</fullName>
    </submittedName>
</protein>
<proteinExistence type="predicted"/>
<accession>A0A6J6BPJ6</accession>
<gene>
    <name evidence="1" type="ORF">UFOPK1425_00538</name>
</gene>
<sequence>MIGAIAASSGPCSTSAIGVCFKTFVSAVAIPSASGSIIFAQFVTDESSQSRLLQAGRFDLDSAGKFVASSSQVFAISKATCASAISCEPTGRSP</sequence>
<name>A0A6J6BPJ6_9ZZZZ</name>
<evidence type="ECO:0000313" key="1">
    <source>
        <dbReference type="EMBL" id="CAB4540635.1"/>
    </source>
</evidence>